<proteinExistence type="predicted"/>
<evidence type="ECO:0000259" key="4">
    <source>
        <dbReference type="PROSITE" id="PS51278"/>
    </source>
</evidence>
<sequence>MSGIAGIIRFDKQAIELADTANVINLLGHRGKVTSQLIEHGVLLNFGNSIEVNPTAPIYATADSDLFSSITTSHPFTTNYITSGPAGFNEPNADFAVALWDAQKQTLFCGRDALGVKPLYYVYQPSRFMAFASEIKALLALRDVVIKPNEHKFREYLTWIADYVPYSEETFYETIYSVLPGHYLEVTAQRKQTHAYWTINLSKYKDLNRPEDYSTLFKDYFKAAIDSRIEDKSRIGSHLSGGLDSSSVSCMAQAILTQQHRAPLHTFNIDTELPSADESEYVQAVIDQYPVQHHTVHPVADVLESVLKINTIFDRPEHFIIPSSFHLSVSLEAQQVSCDILLTGHDGDSIITTCFDLLDELFDAQDWENLLLACEQFIAPSDRNLRYVSDDWITLTDQAKFEKFILYFIGTRLKKQAKAQSLSTFFNTLRTQKKFFGISSTAILAYCFKRIKDKVAHRSLINNALSSDFKQRVPLRSQLSTKELTTTLEAELNQPIRQILNTTNVICNEQLNHIGAYYGHLYSFPFFDKNVMEIGLATPLGVGFDNGRGRGLIRNGLKDVLPPAIVSRLSKANFVEYGNLSAKQLYQSTYDQFSSPSHPIWEVIDRGTFTKIVDFVFNPKMPVVKKTRYNWLLSRIIYLSLWLGSLQNAQINLAKAGSAK</sequence>
<dbReference type="EC" id="6.3.5.4" evidence="2"/>
<dbReference type="InterPro" id="IPR014729">
    <property type="entry name" value="Rossmann-like_a/b/a_fold"/>
</dbReference>
<gene>
    <name evidence="5" type="ORF">GJR95_07500</name>
</gene>
<dbReference type="PROSITE" id="PS51278">
    <property type="entry name" value="GATASE_TYPE_2"/>
    <property type="match status" value="1"/>
</dbReference>
<dbReference type="InterPro" id="IPR051786">
    <property type="entry name" value="ASN_synthetase/amidase"/>
</dbReference>
<dbReference type="KEGG" id="senf:GJR95_07500"/>
<comment type="catalytic activity">
    <reaction evidence="3">
        <text>L-aspartate + L-glutamine + ATP + H2O = L-asparagine + L-glutamate + AMP + diphosphate + H(+)</text>
        <dbReference type="Rhea" id="RHEA:12228"/>
        <dbReference type="ChEBI" id="CHEBI:15377"/>
        <dbReference type="ChEBI" id="CHEBI:15378"/>
        <dbReference type="ChEBI" id="CHEBI:29985"/>
        <dbReference type="ChEBI" id="CHEBI:29991"/>
        <dbReference type="ChEBI" id="CHEBI:30616"/>
        <dbReference type="ChEBI" id="CHEBI:33019"/>
        <dbReference type="ChEBI" id="CHEBI:58048"/>
        <dbReference type="ChEBI" id="CHEBI:58359"/>
        <dbReference type="ChEBI" id="CHEBI:456215"/>
        <dbReference type="EC" id="6.3.5.4"/>
    </reaction>
</comment>
<dbReference type="EMBL" id="CP045997">
    <property type="protein sequence ID" value="QHV94871.1"/>
    <property type="molecule type" value="Genomic_DNA"/>
</dbReference>
<keyword evidence="6" id="KW-1185">Reference proteome</keyword>
<name>A0A6P1VNP0_9BACT</name>
<dbReference type="GO" id="GO:0004066">
    <property type="term" value="F:asparagine synthase (glutamine-hydrolyzing) activity"/>
    <property type="evidence" value="ECO:0007669"/>
    <property type="project" value="UniProtKB-EC"/>
</dbReference>
<feature type="domain" description="Glutamine amidotransferase type-2" evidence="4">
    <location>
        <begin position="1"/>
        <end position="189"/>
    </location>
</feature>
<dbReference type="Proteomes" id="UP000464577">
    <property type="component" value="Chromosome"/>
</dbReference>
<comment type="pathway">
    <text evidence="1">Amino-acid biosynthesis; L-asparagine biosynthesis; L-asparagine from L-aspartate (L-Gln route): step 1/1.</text>
</comment>
<dbReference type="GO" id="GO:0005524">
    <property type="term" value="F:ATP binding"/>
    <property type="evidence" value="ECO:0007669"/>
    <property type="project" value="UniProtKB-KW"/>
</dbReference>
<dbReference type="Gene3D" id="3.40.50.620">
    <property type="entry name" value="HUPs"/>
    <property type="match status" value="1"/>
</dbReference>
<dbReference type="PANTHER" id="PTHR43284">
    <property type="entry name" value="ASPARAGINE SYNTHETASE (GLUTAMINE-HYDROLYZING)"/>
    <property type="match status" value="1"/>
</dbReference>
<protein>
    <recommendedName>
        <fullName evidence="2">asparagine synthase (glutamine-hydrolyzing)</fullName>
        <ecNumber evidence="2">6.3.5.4</ecNumber>
    </recommendedName>
</protein>
<dbReference type="Pfam" id="PF00733">
    <property type="entry name" value="Asn_synthase"/>
    <property type="match status" value="1"/>
</dbReference>
<dbReference type="RefSeq" id="WP_162385288.1">
    <property type="nucleotide sequence ID" value="NZ_CP045997.1"/>
</dbReference>
<dbReference type="InterPro" id="IPR017932">
    <property type="entry name" value="GATase_2_dom"/>
</dbReference>
<dbReference type="CDD" id="cd01991">
    <property type="entry name" value="Asn_synthase_B_C"/>
    <property type="match status" value="1"/>
</dbReference>
<dbReference type="SUPFAM" id="SSF56235">
    <property type="entry name" value="N-terminal nucleophile aminohydrolases (Ntn hydrolases)"/>
    <property type="match status" value="1"/>
</dbReference>
<organism evidence="5 6">
    <name type="scientific">Spirosoma endbachense</name>
    <dbReference type="NCBI Taxonomy" id="2666025"/>
    <lineage>
        <taxon>Bacteria</taxon>
        <taxon>Pseudomonadati</taxon>
        <taxon>Bacteroidota</taxon>
        <taxon>Cytophagia</taxon>
        <taxon>Cytophagales</taxon>
        <taxon>Cytophagaceae</taxon>
        <taxon>Spirosoma</taxon>
    </lineage>
</organism>
<dbReference type="InterPro" id="IPR029055">
    <property type="entry name" value="Ntn_hydrolases_N"/>
</dbReference>
<evidence type="ECO:0000313" key="6">
    <source>
        <dbReference type="Proteomes" id="UP000464577"/>
    </source>
</evidence>
<dbReference type="InterPro" id="IPR001962">
    <property type="entry name" value="Asn_synthase"/>
</dbReference>
<evidence type="ECO:0000256" key="3">
    <source>
        <dbReference type="ARBA" id="ARBA00048741"/>
    </source>
</evidence>
<dbReference type="PANTHER" id="PTHR43284:SF1">
    <property type="entry name" value="ASPARAGINE SYNTHETASE"/>
    <property type="match status" value="1"/>
</dbReference>
<evidence type="ECO:0000256" key="2">
    <source>
        <dbReference type="ARBA" id="ARBA00012737"/>
    </source>
</evidence>
<dbReference type="SUPFAM" id="SSF52402">
    <property type="entry name" value="Adenine nucleotide alpha hydrolases-like"/>
    <property type="match status" value="1"/>
</dbReference>
<evidence type="ECO:0000256" key="1">
    <source>
        <dbReference type="ARBA" id="ARBA00005187"/>
    </source>
</evidence>
<evidence type="ECO:0000313" key="5">
    <source>
        <dbReference type="EMBL" id="QHV94871.1"/>
    </source>
</evidence>
<dbReference type="GO" id="GO:0006529">
    <property type="term" value="P:asparagine biosynthetic process"/>
    <property type="evidence" value="ECO:0007669"/>
    <property type="project" value="InterPro"/>
</dbReference>
<dbReference type="Gene3D" id="3.60.20.10">
    <property type="entry name" value="Glutamine Phosphoribosylpyrophosphate, subunit 1, domain 1"/>
    <property type="match status" value="1"/>
</dbReference>
<dbReference type="Pfam" id="PF13537">
    <property type="entry name" value="GATase_7"/>
    <property type="match status" value="1"/>
</dbReference>
<dbReference type="AlphaFoldDB" id="A0A6P1VNP0"/>
<reference evidence="5 6" key="1">
    <citation type="submission" date="2019-11" db="EMBL/GenBank/DDBJ databases">
        <title>Spirosoma endbachense sp. nov., isolated from a natural salt meadow.</title>
        <authorList>
            <person name="Rojas J."/>
            <person name="Ambika Manirajan B."/>
            <person name="Ratering S."/>
            <person name="Suarez C."/>
            <person name="Geissler-Plaum R."/>
            <person name="Schnell S."/>
        </authorList>
    </citation>
    <scope>NUCLEOTIDE SEQUENCE [LARGE SCALE GENOMIC DNA]</scope>
    <source>
        <strain evidence="5 6">I-24</strain>
    </source>
</reference>
<accession>A0A6P1VNP0</accession>